<dbReference type="Proteomes" id="UP000604046">
    <property type="component" value="Unassembled WGS sequence"/>
</dbReference>
<comment type="caution">
    <text evidence="2">The sequence shown here is derived from an EMBL/GenBank/DDBJ whole genome shotgun (WGS) entry which is preliminary data.</text>
</comment>
<evidence type="ECO:0000313" key="3">
    <source>
        <dbReference type="Proteomes" id="UP000604046"/>
    </source>
</evidence>
<dbReference type="Pfam" id="PF00595">
    <property type="entry name" value="PDZ"/>
    <property type="match status" value="1"/>
</dbReference>
<accession>A0A812H243</accession>
<feature type="domain" description="PDZ" evidence="1">
    <location>
        <begin position="315"/>
        <end position="386"/>
    </location>
</feature>
<dbReference type="SUPFAM" id="SSF51197">
    <property type="entry name" value="Clavaminate synthase-like"/>
    <property type="match status" value="1"/>
</dbReference>
<dbReference type="AlphaFoldDB" id="A0A812H243"/>
<gene>
    <name evidence="2" type="ORF">SNAT2548_LOCUS939</name>
</gene>
<evidence type="ECO:0000259" key="1">
    <source>
        <dbReference type="SMART" id="SM00228"/>
    </source>
</evidence>
<dbReference type="Gene3D" id="2.30.42.10">
    <property type="match status" value="1"/>
</dbReference>
<organism evidence="2 3">
    <name type="scientific">Symbiodinium natans</name>
    <dbReference type="NCBI Taxonomy" id="878477"/>
    <lineage>
        <taxon>Eukaryota</taxon>
        <taxon>Sar</taxon>
        <taxon>Alveolata</taxon>
        <taxon>Dinophyceae</taxon>
        <taxon>Suessiales</taxon>
        <taxon>Symbiodiniaceae</taxon>
        <taxon>Symbiodinium</taxon>
    </lineage>
</organism>
<dbReference type="InterPro" id="IPR001478">
    <property type="entry name" value="PDZ"/>
</dbReference>
<dbReference type="SUPFAM" id="SSF50156">
    <property type="entry name" value="PDZ domain-like"/>
    <property type="match status" value="1"/>
</dbReference>
<evidence type="ECO:0000313" key="2">
    <source>
        <dbReference type="EMBL" id="CAE6933166.1"/>
    </source>
</evidence>
<dbReference type="SMART" id="SM00228">
    <property type="entry name" value="PDZ"/>
    <property type="match status" value="1"/>
</dbReference>
<name>A0A812H243_9DINO</name>
<dbReference type="InterPro" id="IPR036034">
    <property type="entry name" value="PDZ_sf"/>
</dbReference>
<proteinExistence type="predicted"/>
<sequence>MLQSGVPLARRVPPPGPGTCKNLGFCGHPLDDKLPHKVCGILALSGFLARPSGRCRMRCDGDGGKERPWVAPVVQATGAPGEGNVALGAIQQAADGSSILHGQVYDEDAEGWRPVLLKRVGTSSTWQSKDLTLELPLEKIAKILPSQVDLKKELPCWPSALRKSLEAWPLKGPGTVILDPHFFTQRAAALALLGGPVVFPGAANAMGLSSTRCIQSLNKQLSGRHLRSLFCSEAGNLEELLASIPASLRSAHFDVAAALGRGMASEDPVVVQLHVRCPKSKQRKLKCDAKPLRNCYCLKSFQTLITLVEFSIEAKPLELQCESASWTCGAVLRHVAPGGEAERAGCRVGDVIIKIGDLDVTQIPFDDIQDQLEGPDSITLTLSRPKLADKIYLREVPASDDALSSLSGTPLTLQDLVPSLGESFGTNYVYFSEQTPMLFAGDGGTASHLHIDRKPLLQFCHVLHGTKVFCVAPPEGRAPGPVVPWAEPGGRPAHEAVLSTDTDLPKGASEWLQREDVSLAVVRPSDVLLFLGHSLHAGCNGASELCVAVFHGAQPVSYMAQGVFGPAYQALAKRMLAR</sequence>
<protein>
    <recommendedName>
        <fullName evidence="1">PDZ domain-containing protein</fullName>
    </recommendedName>
</protein>
<reference evidence="2" key="1">
    <citation type="submission" date="2021-02" db="EMBL/GenBank/DDBJ databases">
        <authorList>
            <person name="Dougan E. K."/>
            <person name="Rhodes N."/>
            <person name="Thang M."/>
            <person name="Chan C."/>
        </authorList>
    </citation>
    <scope>NUCLEOTIDE SEQUENCE</scope>
</reference>
<dbReference type="OrthoDB" id="414735at2759"/>
<keyword evidence="3" id="KW-1185">Reference proteome</keyword>
<dbReference type="EMBL" id="CAJNDS010000047">
    <property type="protein sequence ID" value="CAE6933166.1"/>
    <property type="molecule type" value="Genomic_DNA"/>
</dbReference>